<dbReference type="GO" id="GO:0004566">
    <property type="term" value="F:beta-glucuronidase activity"/>
    <property type="evidence" value="ECO:0007669"/>
    <property type="project" value="TreeGrafter"/>
</dbReference>
<evidence type="ECO:0000256" key="7">
    <source>
        <dbReference type="ARBA" id="ARBA00023180"/>
    </source>
</evidence>
<keyword evidence="8" id="KW-0458">Lysosome</keyword>
<evidence type="ECO:0000256" key="4">
    <source>
        <dbReference type="ARBA" id="ARBA00022729"/>
    </source>
</evidence>
<gene>
    <name evidence="12" type="ORF">FCM35_KLT01617</name>
</gene>
<evidence type="ECO:0000256" key="1">
    <source>
        <dbReference type="ARBA" id="ARBA00004613"/>
    </source>
</evidence>
<dbReference type="OrthoDB" id="726732at2759"/>
<feature type="signal peptide" evidence="11">
    <location>
        <begin position="1"/>
        <end position="19"/>
    </location>
</feature>
<keyword evidence="3" id="KW-0964">Secreted</keyword>
<dbReference type="Proteomes" id="UP000623129">
    <property type="component" value="Unassembled WGS sequence"/>
</dbReference>
<evidence type="ECO:0000256" key="5">
    <source>
        <dbReference type="ARBA" id="ARBA00022801"/>
    </source>
</evidence>
<feature type="chain" id="PRO_5032953272" evidence="11">
    <location>
        <begin position="20"/>
        <end position="539"/>
    </location>
</feature>
<keyword evidence="4 11" id="KW-0732">Signal</keyword>
<dbReference type="SUPFAM" id="SSF51445">
    <property type="entry name" value="(Trans)glycosidases"/>
    <property type="match status" value="1"/>
</dbReference>
<evidence type="ECO:0000256" key="11">
    <source>
        <dbReference type="SAM" id="SignalP"/>
    </source>
</evidence>
<dbReference type="InterPro" id="IPR005199">
    <property type="entry name" value="Glyco_hydro_79"/>
</dbReference>
<proteinExistence type="inferred from homology"/>
<dbReference type="PANTHER" id="PTHR14363">
    <property type="entry name" value="HEPARANASE-RELATED"/>
    <property type="match status" value="1"/>
</dbReference>
<keyword evidence="6" id="KW-0472">Membrane</keyword>
<comment type="similarity">
    <text evidence="2">Belongs to the glycosyl hydrolase 79 family.</text>
</comment>
<dbReference type="Gene3D" id="3.20.20.80">
    <property type="entry name" value="Glycosidases"/>
    <property type="match status" value="1"/>
</dbReference>
<evidence type="ECO:0000256" key="3">
    <source>
        <dbReference type="ARBA" id="ARBA00022525"/>
    </source>
</evidence>
<comment type="caution">
    <text evidence="12">The sequence shown here is derived from an EMBL/GenBank/DDBJ whole genome shotgun (WGS) entry which is preliminary data.</text>
</comment>
<dbReference type="InterPro" id="IPR017853">
    <property type="entry name" value="GH"/>
</dbReference>
<organism evidence="12 13">
    <name type="scientific">Carex littledalei</name>
    <dbReference type="NCBI Taxonomy" id="544730"/>
    <lineage>
        <taxon>Eukaryota</taxon>
        <taxon>Viridiplantae</taxon>
        <taxon>Streptophyta</taxon>
        <taxon>Embryophyta</taxon>
        <taxon>Tracheophyta</taxon>
        <taxon>Spermatophyta</taxon>
        <taxon>Magnoliopsida</taxon>
        <taxon>Liliopsida</taxon>
        <taxon>Poales</taxon>
        <taxon>Cyperaceae</taxon>
        <taxon>Cyperoideae</taxon>
        <taxon>Cariceae</taxon>
        <taxon>Carex</taxon>
        <taxon>Carex subgen. Euthyceras</taxon>
    </lineage>
</organism>
<evidence type="ECO:0000256" key="9">
    <source>
        <dbReference type="ARBA" id="ARBA00023765"/>
    </source>
</evidence>
<name>A0A833VCI3_9POAL</name>
<dbReference type="PANTHER" id="PTHR14363:SF21">
    <property type="entry name" value="HEPARANASE-LIKE PROTEIN 1"/>
    <property type="match status" value="1"/>
</dbReference>
<keyword evidence="13" id="KW-1185">Reference proteome</keyword>
<keyword evidence="7" id="KW-0325">Glycoprotein</keyword>
<dbReference type="AlphaFoldDB" id="A0A833VCI3"/>
<evidence type="ECO:0000313" key="12">
    <source>
        <dbReference type="EMBL" id="KAF3333926.1"/>
    </source>
</evidence>
<evidence type="ECO:0000256" key="10">
    <source>
        <dbReference type="ARBA" id="ARBA00055929"/>
    </source>
</evidence>
<evidence type="ECO:0000313" key="13">
    <source>
        <dbReference type="Proteomes" id="UP000623129"/>
    </source>
</evidence>
<evidence type="ECO:0000256" key="2">
    <source>
        <dbReference type="ARBA" id="ARBA00009800"/>
    </source>
</evidence>
<comment type="function">
    <text evidence="10">Endoglycosidase which is a cell surface and extracellular matrix-degrading enzyme. Cleaves heparan sulfate proteoglycans (HSPGs) into heparan sulfate side chains and core proteoglycans.</text>
</comment>
<comment type="subcellular location">
    <subcellularLocation>
        <location evidence="9">Lysosome membrane</location>
        <topology evidence="9">Peripheral membrane protein</topology>
    </subcellularLocation>
    <subcellularLocation>
        <location evidence="1">Secreted</location>
    </subcellularLocation>
</comment>
<protein>
    <submittedName>
        <fullName evidence="12">Heparanase-like protein 1</fullName>
    </submittedName>
</protein>
<dbReference type="EMBL" id="SWLB01000010">
    <property type="protein sequence ID" value="KAF3333926.1"/>
    <property type="molecule type" value="Genomic_DNA"/>
</dbReference>
<dbReference type="Pfam" id="PF03662">
    <property type="entry name" value="Glyco_hydro_79n"/>
    <property type="match status" value="1"/>
</dbReference>
<evidence type="ECO:0000256" key="6">
    <source>
        <dbReference type="ARBA" id="ARBA00023136"/>
    </source>
</evidence>
<dbReference type="GO" id="GO:0005576">
    <property type="term" value="C:extracellular region"/>
    <property type="evidence" value="ECO:0007669"/>
    <property type="project" value="UniProtKB-SubCell"/>
</dbReference>
<dbReference type="GO" id="GO:0005765">
    <property type="term" value="C:lysosomal membrane"/>
    <property type="evidence" value="ECO:0007669"/>
    <property type="project" value="UniProtKB-SubCell"/>
</dbReference>
<evidence type="ECO:0000256" key="8">
    <source>
        <dbReference type="ARBA" id="ARBA00023228"/>
    </source>
</evidence>
<keyword evidence="5" id="KW-0378">Hydrolase</keyword>
<reference evidence="12" key="1">
    <citation type="submission" date="2020-01" db="EMBL/GenBank/DDBJ databases">
        <title>Genome sequence of Kobresia littledalei, the first chromosome-level genome in the family Cyperaceae.</title>
        <authorList>
            <person name="Qu G."/>
        </authorList>
    </citation>
    <scope>NUCLEOTIDE SEQUENCE</scope>
    <source>
        <strain evidence="12">C.B.Clarke</strain>
        <tissue evidence="12">Leaf</tissue>
    </source>
</reference>
<dbReference type="FunFam" id="3.20.20.80:FF:000023">
    <property type="entry name" value="heparanase-like protein 3"/>
    <property type="match status" value="1"/>
</dbReference>
<dbReference type="GO" id="GO:0009505">
    <property type="term" value="C:plant-type cell wall"/>
    <property type="evidence" value="ECO:0007669"/>
    <property type="project" value="TreeGrafter"/>
</dbReference>
<accession>A0A833VCI3</accession>
<sequence length="539" mass="59536">MGKALLLSLLFCIFTGILSQDNSDVTVIISGSSLLGETNEDFVCATIDWWPPEKCNYNQCPWGQASVLNLDLENPTLAKAIAAFGSLRIRVGGSLQDQVVYETSNSEHQCTGFQKSSSGLFGFSHGCLSMKRWDELNDLFLKTGAVVTFGLNALKGRHLVRKGQWSGAWNQTNARDFIEYTITKNYPVDSWEFGNELSGSGVGASVGAEQYGKDVITLRTLLSELYENSKIKPLLVAPGGFYEQKWYSQLLQVSGVSAIDAVTHHVYNLGGGDDPHLASRILDPYYLNRISDTFRDLELTIQRHGPWTNAWVGESGGAYNSGSRLISNSFLNSFWYLDQLGLSAKYNTKVYCRQSLIGGNYGLLDTETFIPNPDYYSALLWHQLMGKGVLSLDISGSPYLRAYAHCTKNKEGVTVLLLNLNQSTTFTVTVQNDINADMADGFGIERDNFFLHGLKRTVLWVGSKASDGSEMREEYRLTAKDDNKLSRTMLLNGDPLVFNEGEVPALNPVLVPVNSPIYVAPLSIAFVVFPNFEAKACNS</sequence>